<evidence type="ECO:0000256" key="8">
    <source>
        <dbReference type="SAM" id="MobiDB-lite"/>
    </source>
</evidence>
<dbReference type="OrthoDB" id="9783091at2"/>
<dbReference type="InterPro" id="IPR013685">
    <property type="entry name" value="POTRA_FtsQ_type"/>
</dbReference>
<dbReference type="PANTHER" id="PTHR35851:SF1">
    <property type="entry name" value="CELL DIVISION PROTEIN FTSQ"/>
    <property type="match status" value="1"/>
</dbReference>
<gene>
    <name evidence="11" type="ORF">NITGR_1040002</name>
</gene>
<dbReference type="Pfam" id="PF08478">
    <property type="entry name" value="POTRA_1"/>
    <property type="match status" value="1"/>
</dbReference>
<keyword evidence="6 9" id="KW-0472">Membrane</keyword>
<feature type="compositionally biased region" description="Polar residues" evidence="8">
    <location>
        <begin position="1"/>
        <end position="14"/>
    </location>
</feature>
<keyword evidence="2" id="KW-1003">Cell membrane</keyword>
<evidence type="ECO:0000256" key="9">
    <source>
        <dbReference type="SAM" id="Phobius"/>
    </source>
</evidence>
<protein>
    <recommendedName>
        <fullName evidence="10">POTRA domain-containing protein</fullName>
    </recommendedName>
</protein>
<dbReference type="GO" id="GO:0090529">
    <property type="term" value="P:cell septum assembly"/>
    <property type="evidence" value="ECO:0007669"/>
    <property type="project" value="InterPro"/>
</dbReference>
<evidence type="ECO:0000256" key="3">
    <source>
        <dbReference type="ARBA" id="ARBA00022618"/>
    </source>
</evidence>
<evidence type="ECO:0000313" key="12">
    <source>
        <dbReference type="Proteomes" id="UP000011704"/>
    </source>
</evidence>
<keyword evidence="12" id="KW-1185">Reference proteome</keyword>
<proteinExistence type="predicted"/>
<evidence type="ECO:0000256" key="7">
    <source>
        <dbReference type="ARBA" id="ARBA00023306"/>
    </source>
</evidence>
<evidence type="ECO:0000256" key="6">
    <source>
        <dbReference type="ARBA" id="ARBA00023136"/>
    </source>
</evidence>
<accession>M1YG07</accession>
<evidence type="ECO:0000256" key="4">
    <source>
        <dbReference type="ARBA" id="ARBA00022692"/>
    </source>
</evidence>
<dbReference type="PROSITE" id="PS51779">
    <property type="entry name" value="POTRA"/>
    <property type="match status" value="1"/>
</dbReference>
<keyword evidence="3" id="KW-0132">Cell division</keyword>
<dbReference type="RefSeq" id="WP_005005719.1">
    <property type="nucleotide sequence ID" value="NZ_HG422173.1"/>
</dbReference>
<keyword evidence="5 9" id="KW-1133">Transmembrane helix</keyword>
<dbReference type="STRING" id="1266370.NITGR_1040002"/>
<feature type="transmembrane region" description="Helical" evidence="9">
    <location>
        <begin position="54"/>
        <end position="75"/>
    </location>
</feature>
<feature type="compositionally biased region" description="Basic residues" evidence="8">
    <location>
        <begin position="15"/>
        <end position="37"/>
    </location>
</feature>
<evidence type="ECO:0000256" key="5">
    <source>
        <dbReference type="ARBA" id="ARBA00022989"/>
    </source>
</evidence>
<keyword evidence="7" id="KW-0131">Cell cycle</keyword>
<keyword evidence="4 9" id="KW-0812">Transmembrane</keyword>
<dbReference type="PANTHER" id="PTHR35851">
    <property type="entry name" value="CELL DIVISION PROTEIN FTSQ"/>
    <property type="match status" value="1"/>
</dbReference>
<dbReference type="AlphaFoldDB" id="M1YG07"/>
<feature type="region of interest" description="Disordered" evidence="8">
    <location>
        <begin position="1"/>
        <end position="37"/>
    </location>
</feature>
<name>M1YG07_NITG3</name>
<feature type="domain" description="POTRA" evidence="10">
    <location>
        <begin position="81"/>
        <end position="149"/>
    </location>
</feature>
<dbReference type="InterPro" id="IPR026579">
    <property type="entry name" value="FtsQ"/>
</dbReference>
<organism evidence="11 12">
    <name type="scientific">Nitrospina gracilis (strain 3/211)</name>
    <dbReference type="NCBI Taxonomy" id="1266370"/>
    <lineage>
        <taxon>Bacteria</taxon>
        <taxon>Pseudomonadati</taxon>
        <taxon>Nitrospinota/Tectimicrobiota group</taxon>
        <taxon>Nitrospinota</taxon>
        <taxon>Nitrospinia</taxon>
        <taxon>Nitrospinales</taxon>
        <taxon>Nitrospinaceae</taxon>
        <taxon>Nitrospina</taxon>
    </lineage>
</organism>
<evidence type="ECO:0000313" key="11">
    <source>
        <dbReference type="EMBL" id="CCQ89384.1"/>
    </source>
</evidence>
<evidence type="ECO:0000256" key="1">
    <source>
        <dbReference type="ARBA" id="ARBA00004370"/>
    </source>
</evidence>
<dbReference type="InterPro" id="IPR034746">
    <property type="entry name" value="POTRA"/>
</dbReference>
<reference evidence="11 12" key="1">
    <citation type="journal article" date="2013" name="Front. Microbiol.">
        <title>The genome of Nitrospina gracilis illuminates the metabolism and evolution of the major marine nitrite oxidizer.</title>
        <authorList>
            <person name="Luecker S."/>
            <person name="Nowka B."/>
            <person name="Rattei T."/>
            <person name="Spieck E."/>
            <person name="and Daims H."/>
        </authorList>
    </citation>
    <scope>NUCLEOTIDE SEQUENCE [LARGE SCALE GENOMIC DNA]</scope>
    <source>
        <strain evidence="11 12">3/211</strain>
    </source>
</reference>
<dbReference type="HOGENOM" id="CLU_920793_0_0_0"/>
<dbReference type="InParanoid" id="M1YG07"/>
<dbReference type="GO" id="GO:0016020">
    <property type="term" value="C:membrane"/>
    <property type="evidence" value="ECO:0007669"/>
    <property type="project" value="UniProtKB-SubCell"/>
</dbReference>
<evidence type="ECO:0000256" key="2">
    <source>
        <dbReference type="ARBA" id="ARBA00022475"/>
    </source>
</evidence>
<dbReference type="Proteomes" id="UP000011704">
    <property type="component" value="Unassembled WGS sequence"/>
</dbReference>
<comment type="caution">
    <text evidence="11">The sequence shown here is derived from an EMBL/GenBank/DDBJ whole genome shotgun (WGS) entry which is preliminary data.</text>
</comment>
<comment type="subcellular location">
    <subcellularLocation>
        <location evidence="1">Membrane</location>
    </subcellularLocation>
</comment>
<evidence type="ECO:0000259" key="10">
    <source>
        <dbReference type="PROSITE" id="PS51779"/>
    </source>
</evidence>
<sequence length="302" mass="34228">MVDYSTTSPQNRSSGWKRAHTQRSKRQKKKAVRYRTGPKREVNARKVLRLGLDWGARGLLAVVLMYGLFHAYQFFTTAPQFRISRITFHGNKTVDAEHLYMAAQPVFGENIFHADIDGVLKPIRLNHWVQDVSAIRKLPQSLHIHVQERTPYARLELEQTYLMDPYGVLIAPDSGVYSDLPLIQAGTLGEVELGKPVHIDWVVPGLKAMNALNQLGAFREQPFHAVRFTQPHHLIFTSKSGQVSLRMAVDRLVEGFDNFKVVLEALQSDIGKARFIDLSFAGRVVVRDEPWESGTDTSIKKS</sequence>
<dbReference type="EMBL" id="CAQJ01000007">
    <property type="protein sequence ID" value="CCQ89384.1"/>
    <property type="molecule type" value="Genomic_DNA"/>
</dbReference>
<dbReference type="Gene3D" id="3.10.20.310">
    <property type="entry name" value="membrane protein fhac"/>
    <property type="match status" value="1"/>
</dbReference>